<dbReference type="Gene3D" id="2.60.40.2320">
    <property type="match status" value="1"/>
</dbReference>
<gene>
    <name evidence="3" type="ORF">AWH48_06195</name>
</gene>
<name>A0A177KT49_9BACI</name>
<dbReference type="Gene3D" id="2.60.40.10">
    <property type="entry name" value="Immunoglobulins"/>
    <property type="match status" value="1"/>
</dbReference>
<dbReference type="CDD" id="cd11341">
    <property type="entry name" value="AmyAc_Pullulanase_LD-like"/>
    <property type="match status" value="1"/>
</dbReference>
<dbReference type="SUPFAM" id="SSF81296">
    <property type="entry name" value="E set domains"/>
    <property type="match status" value="1"/>
</dbReference>
<dbReference type="Proteomes" id="UP000077271">
    <property type="component" value="Unassembled WGS sequence"/>
</dbReference>
<sequence>MMNTRPFNAYLDKLNEVTILLPKHYYDGKSAFFYIESGHDVTKMTIVEKQEFEMMVKYVCHISETPDFGSVHIILDERLMRTDLQMGSVIRTEEFDHLFYYDGELGAMYSPEKTNFRVWAPTATEAFVKFKERSDSPLRYITMKRGPRGTFEATLPEQAEGYYYQYQVRINNIWHEAVDPYAKMVSVHSEWARIVDENHMHVPQNKLPPFSSPIDAVIYEASIRDLSVQPESGIKQRGKYLGLTEEGTQSPDGQPTGLDYVASLGVTHIEFLPFFDFFGVSDVDASVNYNWGYNPLYFNVPEGSFSTNAADLYARTVELKRMIEALHKKELRVIMDVVYNHVFIRETSSFERLVPGYYFRQGPDGMPSNGSGCGNDFASERKMARKFILDSLEYWLTAYNLDGFRFDLMGLIDMETMQEAVKRVRAKKPDAVILGEGWDLNTALTAEKKATIQNEQQLPGTAFFNDRFRDSIKGSTFQLFEPGFAFGNRQLMDHAFAAYTANVGCAGIDRLFHSPAQSVNYVECHDNYTLWDKLEACFPGDTLQNKRKHRLATAFVLLSQGIPFLHAGQEFCRTKHGVENSYTSSDIINQIDWRRRGEYIDQVEYVKGLIKLRKSHGAWRMRTEEEICHHIVRWPSNVDTLSIWLKDVGLYGAWHDILLSFNTGASISSFILPEGDPWDQIVSGSIVGTTPVAKGLVTGYIDGFSCAVFVR</sequence>
<dbReference type="Gene3D" id="3.20.20.80">
    <property type="entry name" value="Glycosidases"/>
    <property type="match status" value="1"/>
</dbReference>
<reference evidence="3 4" key="1">
    <citation type="submission" date="2016-01" db="EMBL/GenBank/DDBJ databases">
        <title>Investigation of taxonomic status of Bacillus aminovorans.</title>
        <authorList>
            <person name="Verma A."/>
            <person name="Pal Y."/>
            <person name="Krishnamurthi S."/>
        </authorList>
    </citation>
    <scope>NUCLEOTIDE SEQUENCE [LARGE SCALE GENOMIC DNA]</scope>
    <source>
        <strain evidence="3 4">DSM 4337</strain>
    </source>
</reference>
<evidence type="ECO:0000313" key="3">
    <source>
        <dbReference type="EMBL" id="OAH56256.1"/>
    </source>
</evidence>
<dbReference type="RefSeq" id="WP_063974997.1">
    <property type="nucleotide sequence ID" value="NZ_LQWZ01000023.1"/>
</dbReference>
<dbReference type="Pfam" id="PF02922">
    <property type="entry name" value="CBM_48"/>
    <property type="match status" value="1"/>
</dbReference>
<proteinExistence type="inferred from homology"/>
<dbReference type="InterPro" id="IPR040697">
    <property type="entry name" value="PulA_N1"/>
</dbReference>
<dbReference type="SUPFAM" id="SSF51445">
    <property type="entry name" value="(Trans)glycosidases"/>
    <property type="match status" value="1"/>
</dbReference>
<dbReference type="GO" id="GO:0004553">
    <property type="term" value="F:hydrolase activity, hydrolyzing O-glycosyl compounds"/>
    <property type="evidence" value="ECO:0007669"/>
    <property type="project" value="InterPro"/>
</dbReference>
<evidence type="ECO:0000256" key="1">
    <source>
        <dbReference type="ARBA" id="ARBA00008061"/>
    </source>
</evidence>
<dbReference type="InterPro" id="IPR011840">
    <property type="entry name" value="PulA_typeI"/>
</dbReference>
<protein>
    <recommendedName>
        <fullName evidence="2">Glycosyl hydrolase family 13 catalytic domain-containing protein</fullName>
    </recommendedName>
</protein>
<dbReference type="InterPro" id="IPR017853">
    <property type="entry name" value="GH"/>
</dbReference>
<evidence type="ECO:0000313" key="4">
    <source>
        <dbReference type="Proteomes" id="UP000077271"/>
    </source>
</evidence>
<dbReference type="NCBIfam" id="TIGR02104">
    <property type="entry name" value="pulA_typeI"/>
    <property type="match status" value="1"/>
</dbReference>
<dbReference type="InterPro" id="IPR006047">
    <property type="entry name" value="GH13_cat_dom"/>
</dbReference>
<evidence type="ECO:0000259" key="2">
    <source>
        <dbReference type="SMART" id="SM00642"/>
    </source>
</evidence>
<dbReference type="GO" id="GO:0005975">
    <property type="term" value="P:carbohydrate metabolic process"/>
    <property type="evidence" value="ECO:0007669"/>
    <property type="project" value="InterPro"/>
</dbReference>
<feature type="domain" description="Glycosyl hydrolase family 13 catalytic" evidence="2">
    <location>
        <begin position="252"/>
        <end position="613"/>
    </location>
</feature>
<dbReference type="InterPro" id="IPR004193">
    <property type="entry name" value="Glyco_hydro_13_N"/>
</dbReference>
<dbReference type="InterPro" id="IPR014756">
    <property type="entry name" value="Ig_E-set"/>
</dbReference>
<comment type="similarity">
    <text evidence="1">Belongs to the glycosyl hydrolase 13 family.</text>
</comment>
<dbReference type="AlphaFoldDB" id="A0A177KT49"/>
<dbReference type="Pfam" id="PF17999">
    <property type="entry name" value="PulA_N1"/>
    <property type="match status" value="1"/>
</dbReference>
<dbReference type="InterPro" id="IPR013783">
    <property type="entry name" value="Ig-like_fold"/>
</dbReference>
<dbReference type="CDD" id="cd02860">
    <property type="entry name" value="E_set_Pullulanase"/>
    <property type="match status" value="1"/>
</dbReference>
<accession>A0A177KT49</accession>
<organism evidence="3 4">
    <name type="scientific">Domibacillus aminovorans</name>
    <dbReference type="NCBI Taxonomy" id="29332"/>
    <lineage>
        <taxon>Bacteria</taxon>
        <taxon>Bacillati</taxon>
        <taxon>Bacillota</taxon>
        <taxon>Bacilli</taxon>
        <taxon>Bacillales</taxon>
        <taxon>Bacillaceae</taxon>
        <taxon>Domibacillus</taxon>
    </lineage>
</organism>
<dbReference type="PANTHER" id="PTHR43002">
    <property type="entry name" value="GLYCOGEN DEBRANCHING ENZYME"/>
    <property type="match status" value="1"/>
</dbReference>
<dbReference type="OrthoDB" id="9761875at2"/>
<dbReference type="EMBL" id="LQWZ01000023">
    <property type="protein sequence ID" value="OAH56256.1"/>
    <property type="molecule type" value="Genomic_DNA"/>
</dbReference>
<comment type="caution">
    <text evidence="3">The sequence shown here is derived from an EMBL/GenBank/DDBJ whole genome shotgun (WGS) entry which is preliminary data.</text>
</comment>
<dbReference type="SMART" id="SM00642">
    <property type="entry name" value="Aamy"/>
    <property type="match status" value="1"/>
</dbReference>